<dbReference type="Proteomes" id="UP000002016">
    <property type="component" value="Chromosome"/>
</dbReference>
<dbReference type="GO" id="GO:0044780">
    <property type="term" value="P:bacterial-type flagellum assembly"/>
    <property type="evidence" value="ECO:0007669"/>
    <property type="project" value="InterPro"/>
</dbReference>
<dbReference type="Gene3D" id="6.10.250.2080">
    <property type="match status" value="1"/>
</dbReference>
<protein>
    <recommendedName>
        <fullName evidence="3 12">Flagellar biosynthetic protein FlhB</fullName>
    </recommendedName>
</protein>
<dbReference type="PRINTS" id="PR00950">
    <property type="entry name" value="TYPE3IMSPROT"/>
</dbReference>
<comment type="caution">
    <text evidence="12">Lacks conserved residue(s) required for the propagation of feature annotation.</text>
</comment>
<evidence type="ECO:0000256" key="2">
    <source>
        <dbReference type="ARBA" id="ARBA00010690"/>
    </source>
</evidence>
<reference evidence="13 14" key="2">
    <citation type="journal article" date="2009" name="Proc. Natl. Acad. Sci. U.S.A.">
        <title>On the chimeric nature, thermophilic origin, and phylogenetic placement of the Thermotogales.</title>
        <authorList>
            <person name="Zhaxybayeva O."/>
            <person name="Swithers K.S."/>
            <person name="Lapierre P."/>
            <person name="Fournier G.P."/>
            <person name="Bickhart D.M."/>
            <person name="DeBoy R.T."/>
            <person name="Nelson K.E."/>
            <person name="Nesbo C.L."/>
            <person name="Doolittle W.F."/>
            <person name="Gogarten J.P."/>
            <person name="Noll K.M."/>
        </authorList>
    </citation>
    <scope>NUCLEOTIDE SEQUENCE [LARGE SCALE GENOMIC DNA]</scope>
    <source>
        <strain evidence="14">ATCC BAA-301 / DSM 14385 / NBRC 107922 / TMO</strain>
    </source>
</reference>
<dbReference type="PANTHER" id="PTHR30531">
    <property type="entry name" value="FLAGELLAR BIOSYNTHETIC PROTEIN FLHB"/>
    <property type="match status" value="1"/>
</dbReference>
<name>A8F4V6_PSELT</name>
<evidence type="ECO:0000256" key="10">
    <source>
        <dbReference type="ARBA" id="ARBA00023136"/>
    </source>
</evidence>
<reference evidence="13 14" key="1">
    <citation type="submission" date="2007-08" db="EMBL/GenBank/DDBJ databases">
        <title>Complete sequence of Thermotoga lettingae TMO.</title>
        <authorList>
            <consortium name="US DOE Joint Genome Institute"/>
            <person name="Copeland A."/>
            <person name="Lucas S."/>
            <person name="Lapidus A."/>
            <person name="Barry K."/>
            <person name="Glavina del Rio T."/>
            <person name="Dalin E."/>
            <person name="Tice H."/>
            <person name="Pitluck S."/>
            <person name="Foster B."/>
            <person name="Bruce D."/>
            <person name="Schmutz J."/>
            <person name="Larimer F."/>
            <person name="Land M."/>
            <person name="Hauser L."/>
            <person name="Kyrpides N."/>
            <person name="Mikhailova N."/>
            <person name="Nelson K."/>
            <person name="Gogarten J.P."/>
            <person name="Noll K."/>
            <person name="Richardson P."/>
        </authorList>
    </citation>
    <scope>NUCLEOTIDE SEQUENCE [LARGE SCALE GENOMIC DNA]</scope>
    <source>
        <strain evidence="14">ATCC BAA-301 / DSM 14385 / NBRC 107922 / TMO</strain>
    </source>
</reference>
<evidence type="ECO:0000256" key="7">
    <source>
        <dbReference type="ARBA" id="ARBA00022795"/>
    </source>
</evidence>
<dbReference type="HOGENOM" id="CLU_041013_1_2_0"/>
<keyword evidence="7 12" id="KW-1005">Bacterial flagellum biogenesis</keyword>
<proteinExistence type="inferred from homology"/>
<dbReference type="eggNOG" id="COG1377">
    <property type="taxonomic scope" value="Bacteria"/>
</dbReference>
<keyword evidence="13" id="KW-0966">Cell projection</keyword>
<evidence type="ECO:0000256" key="9">
    <source>
        <dbReference type="ARBA" id="ARBA00022989"/>
    </source>
</evidence>
<dbReference type="RefSeq" id="WP_012002671.1">
    <property type="nucleotide sequence ID" value="NC_009828.1"/>
</dbReference>
<dbReference type="AlphaFoldDB" id="A8F4V6"/>
<dbReference type="SUPFAM" id="SSF160544">
    <property type="entry name" value="EscU C-terminal domain-like"/>
    <property type="match status" value="1"/>
</dbReference>
<dbReference type="Gene3D" id="3.40.1690.10">
    <property type="entry name" value="secretion proteins EscU"/>
    <property type="match status" value="1"/>
</dbReference>
<dbReference type="EMBL" id="CP000812">
    <property type="protein sequence ID" value="ABV33190.1"/>
    <property type="molecule type" value="Genomic_DNA"/>
</dbReference>
<sequence length="376" mass="43948">MGRCFFTNSSQNYKFSGIFCKKLFKIDIQLFADPEKTEKPTPRRRRKAREEGQVATSNELNMAVTFLVAVFVMRFIFQRLIMFLENGSILFFSLEENDFLNNLSGRIYQSFKDTIFLLVLLFLSLIISVIFAGAMQTKFLLSFKPLKMDLKRINPVEGFKRFFSMRSLFELLKSILKMVIVGFVAYSVIRSNWILFRFYSDMETVDSLKLIFNLTYEVMLKCAIALFILAIVDYFYQRWEFEKSIRMTKQEIKEEYREIEGSPEVRRRQREIMARLARGRMLQQVPEADVVITNPSHIAVAIEYKSEEMEAPVVLAKGADEIAQKIIQIAKENNIPVVRNPQVARELYKTTDIGEQIPPNMYRAVAEILAYVYSLR</sequence>
<organism evidence="13 14">
    <name type="scientific">Pseudothermotoga lettingae (strain ATCC BAA-301 / DSM 14385 / NBRC 107922 / TMO)</name>
    <name type="common">Thermotoga lettingae</name>
    <dbReference type="NCBI Taxonomy" id="416591"/>
    <lineage>
        <taxon>Bacteria</taxon>
        <taxon>Thermotogati</taxon>
        <taxon>Thermotogota</taxon>
        <taxon>Thermotogae</taxon>
        <taxon>Thermotogales</taxon>
        <taxon>Thermotogaceae</taxon>
        <taxon>Pseudothermotoga</taxon>
    </lineage>
</organism>
<feature type="transmembrane region" description="Helical" evidence="12">
    <location>
        <begin position="115"/>
        <end position="141"/>
    </location>
</feature>
<dbReference type="InterPro" id="IPR029025">
    <property type="entry name" value="T3SS_substrate_exporter_C"/>
</dbReference>
<dbReference type="MEROPS" id="N06.A01"/>
<keyword evidence="5 12" id="KW-1003">Cell membrane</keyword>
<dbReference type="GO" id="GO:0005886">
    <property type="term" value="C:plasma membrane"/>
    <property type="evidence" value="ECO:0007669"/>
    <property type="project" value="UniProtKB-SubCell"/>
</dbReference>
<evidence type="ECO:0000256" key="6">
    <source>
        <dbReference type="ARBA" id="ARBA00022692"/>
    </source>
</evidence>
<keyword evidence="13" id="KW-0969">Cilium</keyword>
<evidence type="ECO:0000256" key="5">
    <source>
        <dbReference type="ARBA" id="ARBA00022475"/>
    </source>
</evidence>
<evidence type="ECO:0000313" key="14">
    <source>
        <dbReference type="Proteomes" id="UP000002016"/>
    </source>
</evidence>
<dbReference type="InterPro" id="IPR006136">
    <property type="entry name" value="FlhB"/>
</dbReference>
<evidence type="ECO:0000256" key="3">
    <source>
        <dbReference type="ARBA" id="ARBA00021622"/>
    </source>
</evidence>
<evidence type="ECO:0000256" key="12">
    <source>
        <dbReference type="RuleBase" id="RU364091"/>
    </source>
</evidence>
<accession>A8F4V6</accession>
<evidence type="ECO:0000256" key="11">
    <source>
        <dbReference type="ARBA" id="ARBA00023225"/>
    </source>
</evidence>
<gene>
    <name evidence="12" type="primary">flhB</name>
    <name evidence="13" type="ordered locus">Tlet_0624</name>
</gene>
<keyword evidence="13" id="KW-0282">Flagellum</keyword>
<comment type="function">
    <text evidence="12">Required for formation of the rod structure in the basal body of the flagellar apparatus. Together with FliI and FliH, may constitute the export apparatus of flagellin.</text>
</comment>
<keyword evidence="9 12" id="KW-1133">Transmembrane helix</keyword>
<dbReference type="InterPro" id="IPR006135">
    <property type="entry name" value="T3SS_substrate_exporter"/>
</dbReference>
<comment type="subcellular location">
    <subcellularLocation>
        <location evidence="1">Cell membrane</location>
        <topology evidence="1">Multi-pass membrane protein</topology>
    </subcellularLocation>
</comment>
<keyword evidence="4 12" id="KW-0813">Transport</keyword>
<evidence type="ECO:0000256" key="4">
    <source>
        <dbReference type="ARBA" id="ARBA00022448"/>
    </source>
</evidence>
<evidence type="ECO:0000256" key="1">
    <source>
        <dbReference type="ARBA" id="ARBA00004651"/>
    </source>
</evidence>
<dbReference type="GO" id="GO:0009306">
    <property type="term" value="P:protein secretion"/>
    <property type="evidence" value="ECO:0007669"/>
    <property type="project" value="InterPro"/>
</dbReference>
<dbReference type="NCBIfam" id="TIGR00328">
    <property type="entry name" value="flhB"/>
    <property type="match status" value="1"/>
</dbReference>
<keyword evidence="6 12" id="KW-0812">Transmembrane</keyword>
<keyword evidence="11 12" id="KW-1006">Bacterial flagellum protein export</keyword>
<evidence type="ECO:0000313" key="13">
    <source>
        <dbReference type="EMBL" id="ABV33190.1"/>
    </source>
</evidence>
<dbReference type="KEGG" id="tle:Tlet_0624"/>
<dbReference type="PANTHER" id="PTHR30531:SF12">
    <property type="entry name" value="FLAGELLAR BIOSYNTHETIC PROTEIN FLHB"/>
    <property type="match status" value="1"/>
</dbReference>
<evidence type="ECO:0000256" key="8">
    <source>
        <dbReference type="ARBA" id="ARBA00022927"/>
    </source>
</evidence>
<keyword evidence="10 12" id="KW-0472">Membrane</keyword>
<feature type="transmembrane region" description="Helical" evidence="12">
    <location>
        <begin position="175"/>
        <end position="198"/>
    </location>
</feature>
<dbReference type="Pfam" id="PF01312">
    <property type="entry name" value="Bac_export_2"/>
    <property type="match status" value="1"/>
</dbReference>
<keyword evidence="8 12" id="KW-0653">Protein transport</keyword>
<feature type="transmembrane region" description="Helical" evidence="12">
    <location>
        <begin position="218"/>
        <end position="236"/>
    </location>
</feature>
<keyword evidence="14" id="KW-1185">Reference proteome</keyword>
<dbReference type="STRING" id="416591.Tlet_0624"/>
<comment type="similarity">
    <text evidence="2 12">Belongs to the type III secretion exporter family.</text>
</comment>